<feature type="compositionally biased region" description="Low complexity" evidence="1">
    <location>
        <begin position="380"/>
        <end position="392"/>
    </location>
</feature>
<evidence type="ECO:0000256" key="1">
    <source>
        <dbReference type="SAM" id="MobiDB-lite"/>
    </source>
</evidence>
<dbReference type="InterPro" id="IPR000195">
    <property type="entry name" value="Rab-GAP-TBC_dom"/>
</dbReference>
<dbReference type="SMART" id="SM00220">
    <property type="entry name" value="S_TKc"/>
    <property type="match status" value="1"/>
</dbReference>
<dbReference type="PROSITE" id="PS50011">
    <property type="entry name" value="PROTEIN_KINASE_DOM"/>
    <property type="match status" value="1"/>
</dbReference>
<feature type="domain" description="Rab-GAP TBC" evidence="3">
    <location>
        <begin position="638"/>
        <end position="822"/>
    </location>
</feature>
<dbReference type="PANTHER" id="PTHR24362">
    <property type="entry name" value="SERINE/THREONINE-PROTEIN KINASE NEK"/>
    <property type="match status" value="1"/>
</dbReference>
<dbReference type="OrthoDB" id="248923at2759"/>
<dbReference type="GO" id="GO:0004672">
    <property type="term" value="F:protein kinase activity"/>
    <property type="evidence" value="ECO:0007669"/>
    <property type="project" value="InterPro"/>
</dbReference>
<dbReference type="PROSITE" id="PS50086">
    <property type="entry name" value="TBC_RABGAP"/>
    <property type="match status" value="1"/>
</dbReference>
<keyword evidence="4" id="KW-0808">Transferase</keyword>
<dbReference type="InterPro" id="IPR035969">
    <property type="entry name" value="Rab-GAP_TBC_sf"/>
</dbReference>
<dbReference type="Gene3D" id="1.10.472.80">
    <property type="entry name" value="Ypt/Rab-GAP domain of gyp1p, domain 3"/>
    <property type="match status" value="1"/>
</dbReference>
<dbReference type="Pfam" id="PF00566">
    <property type="entry name" value="RabGAP-TBC"/>
    <property type="match status" value="1"/>
</dbReference>
<evidence type="ECO:0000259" key="3">
    <source>
        <dbReference type="PROSITE" id="PS50086"/>
    </source>
</evidence>
<dbReference type="GeneID" id="39874216"/>
<dbReference type="Gene3D" id="1.10.510.10">
    <property type="entry name" value="Transferase(Phosphotransferase) domain 1"/>
    <property type="match status" value="1"/>
</dbReference>
<proteinExistence type="predicted"/>
<gene>
    <name evidence="4" type="ORF">BOVATA_019390</name>
</gene>
<dbReference type="Pfam" id="PF00069">
    <property type="entry name" value="Pkinase"/>
    <property type="match status" value="1"/>
</dbReference>
<keyword evidence="5" id="KW-1185">Reference proteome</keyword>
<feature type="compositionally biased region" description="Polar residues" evidence="1">
    <location>
        <begin position="370"/>
        <end position="379"/>
    </location>
</feature>
<dbReference type="PANTHER" id="PTHR24362:SF309">
    <property type="entry name" value="PROTEIN KINASE DOMAIN-CONTAINING PROTEIN"/>
    <property type="match status" value="1"/>
</dbReference>
<feature type="region of interest" description="Disordered" evidence="1">
    <location>
        <begin position="354"/>
        <end position="392"/>
    </location>
</feature>
<dbReference type="InterPro" id="IPR011009">
    <property type="entry name" value="Kinase-like_dom_sf"/>
</dbReference>
<evidence type="ECO:0000313" key="5">
    <source>
        <dbReference type="Proteomes" id="UP000236319"/>
    </source>
</evidence>
<organism evidence="4 5">
    <name type="scientific">Babesia ovata</name>
    <dbReference type="NCBI Taxonomy" id="189622"/>
    <lineage>
        <taxon>Eukaryota</taxon>
        <taxon>Sar</taxon>
        <taxon>Alveolata</taxon>
        <taxon>Apicomplexa</taxon>
        <taxon>Aconoidasida</taxon>
        <taxon>Piroplasmida</taxon>
        <taxon>Babesiidae</taxon>
        <taxon>Babesia</taxon>
    </lineage>
</organism>
<name>A0A2H6KBS8_9APIC</name>
<protein>
    <submittedName>
        <fullName evidence="4">TBC domain-containing kinase</fullName>
    </submittedName>
</protein>
<sequence>MDQHGFRNEFSKLNLVFEHIKLTGPGIDVAGDHGKGVVSEAFQYLRTLWHPNVCCYTDMLRTAKGTYVLVSEGYSLTLDDVIKNYAQRGSGYISEGVTTSLKFDAIAHQIICGLQYLHAHGVEHGALGPHNIYIHSDGTAKIGCYAAHYLHRVASTAHVKANRIGSNPNHRGAPVVDRTLRDTAGPDGLNSYGSIKCHSSPELLSGKCRQTAWIDAVKNDIWALGMTCLQIIGAIIAQESEHSSQKESHTVTKNIRSVRTYEEMAKLSQCTNDPSLQKDAFKASGSLIRLAKERMGGVADLSAVGIDVVGICAEASTSNDDDQPQQWSEDALARLLPKVLNDPAPTPVVVHFDLTDEPKGAVNRQPPTAPNTTEAESQGNQDSSESDNTSSQSKAIYGVVREILNWYTGKSVVEDLLGFVGIDLKKGRTDPSRENNATVQQVYSIFHIATQCLIIDPVKRPTVMDILILQQSKARGGRIYRDGQEDTFDWSVISAKRAGAKYSLGLRIPINEFLNRSYRKRHLNIRELDKLELHIDDLFYLWRLMGNDPLDLIEDAEYVTAEKDDTYSRQNVPLHELLKTCTKADLFPIIIEHQIRPTCAYARQFSFLYQWIRLRRFDKLLHNGLESKYQIATEAQLDVPPMRRKHIWCVILGLDAPFGLPMSSVELDEPMEETVAVEIKKALKRFDNDLLYSRRCVELMAKVGCAIQQDHGLESLPSSLYVTFGPLVVQYYEFSELFMDAAMNLFDKYLKSYYVPSGSFVQNDLEEFNTMLNFFDPEVAAHLQRVGAFADSFALLWFMSLFAETASLQQINMLWDTMLNFPRNYVKYLAVGVLHSARDGILQTTTAPNAISYISSLIDAINAPMLNSMCIIIYTIWDHILFPKESARAKGIARFDSIPEKTNSLDVGFVATEAGVDGTVNVERTMFSFSADVYPRQRCFKLALKQFAEVFDGCLVVDLRSADAYKLGHIPK</sequence>
<dbReference type="GO" id="GO:0005524">
    <property type="term" value="F:ATP binding"/>
    <property type="evidence" value="ECO:0007669"/>
    <property type="project" value="InterPro"/>
</dbReference>
<reference evidence="4 5" key="1">
    <citation type="journal article" date="2017" name="BMC Genomics">
        <title>Whole-genome assembly of Babesia ovata and comparative genomics between closely related pathogens.</title>
        <authorList>
            <person name="Yamagishi J."/>
            <person name="Asada M."/>
            <person name="Hakimi H."/>
            <person name="Tanaka T.Q."/>
            <person name="Sugimoto C."/>
            <person name="Kawazu S."/>
        </authorList>
    </citation>
    <scope>NUCLEOTIDE SEQUENCE [LARGE SCALE GENOMIC DNA]</scope>
    <source>
        <strain evidence="4 5">Miyake</strain>
    </source>
</reference>
<feature type="domain" description="Protein kinase" evidence="2">
    <location>
        <begin position="1"/>
        <end position="474"/>
    </location>
</feature>
<dbReference type="SUPFAM" id="SSF56112">
    <property type="entry name" value="Protein kinase-like (PK-like)"/>
    <property type="match status" value="1"/>
</dbReference>
<dbReference type="AlphaFoldDB" id="A0A2H6KBS8"/>
<dbReference type="SUPFAM" id="SSF47923">
    <property type="entry name" value="Ypt/Rab-GAP domain of gyp1p"/>
    <property type="match status" value="1"/>
</dbReference>
<dbReference type="VEuPathDB" id="PiroplasmaDB:BOVATA_019390"/>
<accession>A0A2H6KBS8</accession>
<keyword evidence="4" id="KW-0418">Kinase</keyword>
<evidence type="ECO:0000313" key="4">
    <source>
        <dbReference type="EMBL" id="GBE60446.1"/>
    </source>
</evidence>
<dbReference type="RefSeq" id="XP_028866689.1">
    <property type="nucleotide sequence ID" value="XM_029010856.1"/>
</dbReference>
<evidence type="ECO:0000259" key="2">
    <source>
        <dbReference type="PROSITE" id="PS50011"/>
    </source>
</evidence>
<dbReference type="EMBL" id="BDSA01000002">
    <property type="protein sequence ID" value="GBE60446.1"/>
    <property type="molecule type" value="Genomic_DNA"/>
</dbReference>
<dbReference type="Proteomes" id="UP000236319">
    <property type="component" value="Unassembled WGS sequence"/>
</dbReference>
<comment type="caution">
    <text evidence="4">The sequence shown here is derived from an EMBL/GenBank/DDBJ whole genome shotgun (WGS) entry which is preliminary data.</text>
</comment>
<dbReference type="InterPro" id="IPR000719">
    <property type="entry name" value="Prot_kinase_dom"/>
</dbReference>